<dbReference type="STRING" id="910347.SAMN05421773_103167"/>
<dbReference type="AlphaFoldDB" id="A0A1I1ITR3"/>
<proteinExistence type="predicted"/>
<evidence type="ECO:0000313" key="2">
    <source>
        <dbReference type="Proteomes" id="UP000199207"/>
    </source>
</evidence>
<evidence type="ECO:0000313" key="1">
    <source>
        <dbReference type="EMBL" id="SFC39112.1"/>
    </source>
</evidence>
<reference evidence="1 2" key="1">
    <citation type="submission" date="2016-10" db="EMBL/GenBank/DDBJ databases">
        <authorList>
            <person name="de Groot N.N."/>
        </authorList>
    </citation>
    <scope>NUCLEOTIDE SEQUENCE [LARGE SCALE GENOMIC DNA]</scope>
    <source>
        <strain evidence="1 2">CGMCC 4.5739</strain>
    </source>
</reference>
<keyword evidence="2" id="KW-1185">Reference proteome</keyword>
<dbReference type="GO" id="GO:0003677">
    <property type="term" value="F:DNA binding"/>
    <property type="evidence" value="ECO:0007669"/>
    <property type="project" value="UniProtKB-KW"/>
</dbReference>
<dbReference type="OrthoDB" id="9148135at2"/>
<accession>A0A1I1ITR3</accession>
<dbReference type="EMBL" id="FOLM01000003">
    <property type="protein sequence ID" value="SFC39112.1"/>
    <property type="molecule type" value="Genomic_DNA"/>
</dbReference>
<dbReference type="RefSeq" id="WP_093838004.1">
    <property type="nucleotide sequence ID" value="NZ_FOLM01000003.1"/>
</dbReference>
<dbReference type="PANTHER" id="PTHR38479">
    <property type="entry name" value="LMO0824 PROTEIN"/>
    <property type="match status" value="1"/>
</dbReference>
<dbReference type="InterPro" id="IPR009351">
    <property type="entry name" value="AlkZ-like"/>
</dbReference>
<sequence>MATNTAPGGVLTLRELNRALLARQLLLRRSELTAAQAVRHLVALQTQVPHNHYTALFSRLAGFDPEDFSRRFAAREFVRIALLRNTIHTVTADDCVALRPLFRPIMERPMPGTFARHLGGVDQAAVAARARELAEQQPRTWQELGTALLPQWPHSDARALGMVARQRLPMVQTPPRGLWRQGGLPRHTTAEHWLGRPLAAPPGLGPDALVLRYFAAFGPASVKDLQLWCGLTRLRPVVERNRDRLVAFRDESGTELFDLPDAPRPSAGTPAPVRFLPEFDNIFLGHADRSRIISPAARNRTWKGNQAFPVLLVDGFVRGIWRLESERNRATLTATVFGDPLTAGQRADAGREAARLLAFHAPGAAVHDQRWRRG</sequence>
<organism evidence="1 2">
    <name type="scientific">Streptomyces aidingensis</name>
    <dbReference type="NCBI Taxonomy" id="910347"/>
    <lineage>
        <taxon>Bacteria</taxon>
        <taxon>Bacillati</taxon>
        <taxon>Actinomycetota</taxon>
        <taxon>Actinomycetes</taxon>
        <taxon>Kitasatosporales</taxon>
        <taxon>Streptomycetaceae</taxon>
        <taxon>Streptomyces</taxon>
    </lineage>
</organism>
<name>A0A1I1ITR3_9ACTN</name>
<protein>
    <submittedName>
        <fullName evidence="1">Winged helix DNA-binding domain-containing protein</fullName>
    </submittedName>
</protein>
<dbReference type="Proteomes" id="UP000199207">
    <property type="component" value="Unassembled WGS sequence"/>
</dbReference>
<keyword evidence="1" id="KW-0238">DNA-binding</keyword>
<dbReference type="PANTHER" id="PTHR38479:SF2">
    <property type="entry name" value="WINGED HELIX DNA-BINDING DOMAIN-CONTAINING PROTEIN"/>
    <property type="match status" value="1"/>
</dbReference>
<gene>
    <name evidence="1" type="ORF">SAMN05421773_103167</name>
</gene>
<dbReference type="Pfam" id="PF06224">
    <property type="entry name" value="AlkZ-like"/>
    <property type="match status" value="1"/>
</dbReference>